<dbReference type="InterPro" id="IPR042452">
    <property type="entry name" value="ZPR1_Znf1/2"/>
</dbReference>
<comment type="caution">
    <text evidence="7">The sequence shown here is derived from an EMBL/GenBank/DDBJ whole genome shotgun (WGS) entry which is preliminary data.</text>
</comment>
<dbReference type="Proteomes" id="UP000266622">
    <property type="component" value="Unassembled WGS sequence"/>
</dbReference>
<evidence type="ECO:0000256" key="1">
    <source>
        <dbReference type="ARBA" id="ARBA00008354"/>
    </source>
</evidence>
<gene>
    <name evidence="7" type="ORF">BXU00_02665</name>
</gene>
<evidence type="ECO:0000313" key="7">
    <source>
        <dbReference type="EMBL" id="RIB35207.1"/>
    </source>
</evidence>
<name>A0A397WNP6_9ARCH</name>
<evidence type="ECO:0000259" key="6">
    <source>
        <dbReference type="SMART" id="SM00709"/>
    </source>
</evidence>
<dbReference type="GO" id="GO:0008270">
    <property type="term" value="F:zinc ion binding"/>
    <property type="evidence" value="ECO:0007669"/>
    <property type="project" value="UniProtKB-KW"/>
</dbReference>
<keyword evidence="4" id="KW-0862">Zinc</keyword>
<reference evidence="7 8" key="1">
    <citation type="journal article" date="2018" name="Syst. Appl. Microbiol.">
        <title>A new symbiotic nanoarchaeote (Candidatus Nanoclepta minutus) and its host (Zestosphaera tikiterensis gen. nov., sp. nov.) from a New Zealand hot spring.</title>
        <authorList>
            <person name="St John E."/>
            <person name="Liu Y."/>
            <person name="Podar M."/>
            <person name="Stott M.B."/>
            <person name="Meneghin J."/>
            <person name="Chen Z."/>
            <person name="Lagutin K."/>
            <person name="Mitchell K."/>
            <person name="Reysenbach A.L."/>
        </authorList>
    </citation>
    <scope>NUCLEOTIDE SEQUENCE [LARGE SCALE GENOMIC DNA]</scope>
    <source>
        <strain evidence="7">NZ3</strain>
    </source>
</reference>
<sequence>MKTWGGPCPNCKSDNTEINYLEYDLPEIGRILIVSFLCHNCLLRYSDIFPESIKLKDYRITIESIDDIRNKRIYKIPEFEIKLEEVGIEIKQISKSKFMVYTVDGFIMEIIDFLKEYSKNIEDKREEINEKIKYLEEVLKGKRRLTISIKKSIS</sequence>
<feature type="coiled-coil region" evidence="5">
    <location>
        <begin position="111"/>
        <end position="138"/>
    </location>
</feature>
<keyword evidence="3" id="KW-0863">Zinc-finger</keyword>
<comment type="similarity">
    <text evidence="1">Belongs to the ZPR1 family.</text>
</comment>
<dbReference type="InterPro" id="IPR040141">
    <property type="entry name" value="ZPR1"/>
</dbReference>
<evidence type="ECO:0000256" key="4">
    <source>
        <dbReference type="ARBA" id="ARBA00022833"/>
    </source>
</evidence>
<dbReference type="Gene3D" id="2.20.25.420">
    <property type="entry name" value="ZPR1, zinc finger domain"/>
    <property type="match status" value="1"/>
</dbReference>
<dbReference type="Gene3D" id="2.60.120.1040">
    <property type="entry name" value="ZPR1, A/B domain"/>
    <property type="match status" value="1"/>
</dbReference>
<dbReference type="PANTHER" id="PTHR10876">
    <property type="entry name" value="ZINC FINGER PROTEIN ZPR1"/>
    <property type="match status" value="1"/>
</dbReference>
<dbReference type="EMBL" id="MWMI01000004">
    <property type="protein sequence ID" value="RIB35207.1"/>
    <property type="molecule type" value="Genomic_DNA"/>
</dbReference>
<keyword evidence="5" id="KW-0175">Coiled coil</keyword>
<dbReference type="InterPro" id="IPR004457">
    <property type="entry name" value="Znf_ZPR1"/>
</dbReference>
<evidence type="ECO:0000256" key="3">
    <source>
        <dbReference type="ARBA" id="ARBA00022771"/>
    </source>
</evidence>
<organism evidence="7 8">
    <name type="scientific">Candidatus Nanoclepta minutus</name>
    <dbReference type="NCBI Taxonomy" id="1940235"/>
    <lineage>
        <taxon>Archaea</taxon>
        <taxon>Nanobdellota</taxon>
        <taxon>Candidatus Nanoclepta</taxon>
    </lineage>
</organism>
<feature type="domain" description="Zinc finger ZPR1-type" evidence="6">
    <location>
        <begin position="6"/>
        <end position="152"/>
    </location>
</feature>
<evidence type="ECO:0000256" key="5">
    <source>
        <dbReference type="SAM" id="Coils"/>
    </source>
</evidence>
<proteinExistence type="inferred from homology"/>
<dbReference type="PANTHER" id="PTHR10876:SF0">
    <property type="entry name" value="ZINC FINGER PROTEIN ZPR1"/>
    <property type="match status" value="1"/>
</dbReference>
<evidence type="ECO:0000256" key="2">
    <source>
        <dbReference type="ARBA" id="ARBA00022723"/>
    </source>
</evidence>
<dbReference type="SMART" id="SM00709">
    <property type="entry name" value="Zpr1"/>
    <property type="match status" value="1"/>
</dbReference>
<evidence type="ECO:0000313" key="8">
    <source>
        <dbReference type="Proteomes" id="UP000266622"/>
    </source>
</evidence>
<keyword evidence="2" id="KW-0479">Metal-binding</keyword>
<protein>
    <recommendedName>
        <fullName evidence="6">Zinc finger ZPR1-type domain-containing protein</fullName>
    </recommendedName>
</protein>
<dbReference type="InterPro" id="IPR042451">
    <property type="entry name" value="ZPR1_A/B_dom"/>
</dbReference>
<accession>A0A397WNP6</accession>
<dbReference type="AlphaFoldDB" id="A0A397WNP6"/>